<keyword evidence="3" id="KW-1185">Reference proteome</keyword>
<evidence type="ECO:0000313" key="3">
    <source>
        <dbReference type="Proteomes" id="UP000606490"/>
    </source>
</evidence>
<proteinExistence type="predicted"/>
<sequence>MIPAEAIVLAGGLGTRLRAVVRDVPKPLAPVAGRPFLAWLLDGLARQGVARTILATGYLGDLVQDALGTTHAGMALAYVREEAPLGTGGALYNALRLAEGERVFVLNGDTWLGAPLAPLAEEAPGADLVLAVRPVPDRARYGTVRVEGNRILGLEEKGPSGPGLVNAGLYLARRDLPERRPMPASFSLETEVLARPGGLDLRAHRTEAEFLDIGTPEDFARAQALIPAWAAA</sequence>
<evidence type="ECO:0000313" key="2">
    <source>
        <dbReference type="EMBL" id="MBL6457595.1"/>
    </source>
</evidence>
<dbReference type="PANTHER" id="PTHR22572">
    <property type="entry name" value="SUGAR-1-PHOSPHATE GUANYL TRANSFERASE"/>
    <property type="match status" value="1"/>
</dbReference>
<organism evidence="2 3">
    <name type="scientific">Belnapia mucosa</name>
    <dbReference type="NCBI Taxonomy" id="2804532"/>
    <lineage>
        <taxon>Bacteria</taxon>
        <taxon>Pseudomonadati</taxon>
        <taxon>Pseudomonadota</taxon>
        <taxon>Alphaproteobacteria</taxon>
        <taxon>Acetobacterales</taxon>
        <taxon>Roseomonadaceae</taxon>
        <taxon>Belnapia</taxon>
    </lineage>
</organism>
<evidence type="ECO:0000259" key="1">
    <source>
        <dbReference type="Pfam" id="PF00483"/>
    </source>
</evidence>
<name>A0ABS1V7G1_9PROT</name>
<feature type="domain" description="Nucleotidyl transferase" evidence="1">
    <location>
        <begin position="6"/>
        <end position="224"/>
    </location>
</feature>
<dbReference type="Proteomes" id="UP000606490">
    <property type="component" value="Unassembled WGS sequence"/>
</dbReference>
<reference evidence="2 3" key="1">
    <citation type="submission" date="2021-01" db="EMBL/GenBank/DDBJ databases">
        <title>Belnapia mucosa sp. nov. and Belnapia arida sp. nov., isolated from the Tabernas Desert (Almeria, Spain).</title>
        <authorList>
            <person name="Molina-Menor E."/>
            <person name="Vidal-Verdu A."/>
            <person name="Calonge A."/>
            <person name="Satari L."/>
            <person name="Pereto Magraner J."/>
            <person name="Porcar Miralles M."/>
        </authorList>
    </citation>
    <scope>NUCLEOTIDE SEQUENCE [LARGE SCALE GENOMIC DNA]</scope>
    <source>
        <strain evidence="2 3">T6</strain>
    </source>
</reference>
<accession>A0ABS1V7G1</accession>
<dbReference type="EMBL" id="JAEUXJ010000009">
    <property type="protein sequence ID" value="MBL6457595.1"/>
    <property type="molecule type" value="Genomic_DNA"/>
</dbReference>
<dbReference type="InterPro" id="IPR050486">
    <property type="entry name" value="Mannose-1P_guanyltransferase"/>
</dbReference>
<dbReference type="InterPro" id="IPR029044">
    <property type="entry name" value="Nucleotide-diphossugar_trans"/>
</dbReference>
<dbReference type="RefSeq" id="WP_202827338.1">
    <property type="nucleotide sequence ID" value="NZ_JAEUXJ010000009.1"/>
</dbReference>
<protein>
    <submittedName>
        <fullName evidence="2">Nucleotidyltransferase family protein</fullName>
    </submittedName>
</protein>
<comment type="caution">
    <text evidence="2">The sequence shown here is derived from an EMBL/GenBank/DDBJ whole genome shotgun (WGS) entry which is preliminary data.</text>
</comment>
<dbReference type="CDD" id="cd06915">
    <property type="entry name" value="NTP_transferase_WcbM_like"/>
    <property type="match status" value="1"/>
</dbReference>
<dbReference type="InterPro" id="IPR005835">
    <property type="entry name" value="NTP_transferase_dom"/>
</dbReference>
<dbReference type="Pfam" id="PF00483">
    <property type="entry name" value="NTP_transferase"/>
    <property type="match status" value="1"/>
</dbReference>
<gene>
    <name evidence="2" type="ORF">JMJ55_19865</name>
</gene>
<dbReference type="Gene3D" id="3.90.550.10">
    <property type="entry name" value="Spore Coat Polysaccharide Biosynthesis Protein SpsA, Chain A"/>
    <property type="match status" value="1"/>
</dbReference>
<dbReference type="SUPFAM" id="SSF53448">
    <property type="entry name" value="Nucleotide-diphospho-sugar transferases"/>
    <property type="match status" value="1"/>
</dbReference>